<gene>
    <name evidence="3" type="ORF">FHS48_002960</name>
</gene>
<dbReference type="Gene3D" id="3.40.50.1820">
    <property type="entry name" value="alpha/beta hydrolase"/>
    <property type="match status" value="1"/>
</dbReference>
<dbReference type="AlphaFoldDB" id="A0A7W9ZHE2"/>
<dbReference type="InterPro" id="IPR000073">
    <property type="entry name" value="AB_hydrolase_1"/>
</dbReference>
<feature type="signal peptide" evidence="1">
    <location>
        <begin position="1"/>
        <end position="20"/>
    </location>
</feature>
<accession>A0A7W9ZHE2</accession>
<dbReference type="InterPro" id="IPR029058">
    <property type="entry name" value="AB_hydrolase_fold"/>
</dbReference>
<feature type="domain" description="Serine aminopeptidase S33" evidence="2">
    <location>
        <begin position="63"/>
        <end position="298"/>
    </location>
</feature>
<feature type="chain" id="PRO_5031546468" evidence="1">
    <location>
        <begin position="21"/>
        <end position="352"/>
    </location>
</feature>
<dbReference type="EMBL" id="JACIIX010000011">
    <property type="protein sequence ID" value="MBB6211521.1"/>
    <property type="molecule type" value="Genomic_DNA"/>
</dbReference>
<evidence type="ECO:0000259" key="2">
    <source>
        <dbReference type="Pfam" id="PF12146"/>
    </source>
</evidence>
<keyword evidence="3" id="KW-0378">Hydrolase</keyword>
<dbReference type="InterPro" id="IPR051044">
    <property type="entry name" value="MAG_DAG_Lipase"/>
</dbReference>
<reference evidence="3 4" key="1">
    <citation type="submission" date="2020-08" db="EMBL/GenBank/DDBJ databases">
        <title>Genomic Encyclopedia of Type Strains, Phase IV (KMG-IV): sequencing the most valuable type-strain genomes for metagenomic binning, comparative biology and taxonomic classification.</title>
        <authorList>
            <person name="Goeker M."/>
        </authorList>
    </citation>
    <scope>NUCLEOTIDE SEQUENCE [LARGE SCALE GENOMIC DNA]</scope>
    <source>
        <strain evidence="3 4">DSM 11590</strain>
    </source>
</reference>
<dbReference type="PRINTS" id="PR00111">
    <property type="entry name" value="ABHYDROLASE"/>
</dbReference>
<keyword evidence="4" id="KW-1185">Reference proteome</keyword>
<dbReference type="RefSeq" id="WP_311769149.1">
    <property type="nucleotide sequence ID" value="NZ_JACIIX010000011.1"/>
</dbReference>
<dbReference type="Pfam" id="PF12146">
    <property type="entry name" value="Hydrolase_4"/>
    <property type="match status" value="1"/>
</dbReference>
<protein>
    <submittedName>
        <fullName evidence="3">Alpha-beta hydrolase superfamily lysophospholipase</fullName>
    </submittedName>
</protein>
<keyword evidence="1" id="KW-0732">Signal</keyword>
<dbReference type="Proteomes" id="UP000544872">
    <property type="component" value="Unassembled WGS sequence"/>
</dbReference>
<evidence type="ECO:0000256" key="1">
    <source>
        <dbReference type="SAM" id="SignalP"/>
    </source>
</evidence>
<dbReference type="InterPro" id="IPR022742">
    <property type="entry name" value="Hydrolase_4"/>
</dbReference>
<proteinExistence type="predicted"/>
<organism evidence="3 4">
    <name type="scientific">Novispirillum itersonii</name>
    <name type="common">Aquaspirillum itersonii</name>
    <dbReference type="NCBI Taxonomy" id="189"/>
    <lineage>
        <taxon>Bacteria</taxon>
        <taxon>Pseudomonadati</taxon>
        <taxon>Pseudomonadota</taxon>
        <taxon>Alphaproteobacteria</taxon>
        <taxon>Rhodospirillales</taxon>
        <taxon>Novispirillaceae</taxon>
        <taxon>Novispirillum</taxon>
    </lineage>
</organism>
<evidence type="ECO:0000313" key="4">
    <source>
        <dbReference type="Proteomes" id="UP000544872"/>
    </source>
</evidence>
<name>A0A7W9ZHE2_NOVIT</name>
<dbReference type="SUPFAM" id="SSF53474">
    <property type="entry name" value="alpha/beta-Hydrolases"/>
    <property type="match status" value="1"/>
</dbReference>
<dbReference type="GO" id="GO:0016787">
    <property type="term" value="F:hydrolase activity"/>
    <property type="evidence" value="ECO:0007669"/>
    <property type="project" value="UniProtKB-KW"/>
</dbReference>
<dbReference type="PANTHER" id="PTHR11614">
    <property type="entry name" value="PHOSPHOLIPASE-RELATED"/>
    <property type="match status" value="1"/>
</dbReference>
<sequence>MPLPPVLKRVVLLLSALVLAACAPSFPEPGDAVTVPHLTDTALIARDGRALPLRGWLPPDQPQPRAVVLALHGFNDYSNAFAEVGGWLTDLGVAVYAFDQRGFGANPDAGRWAGAEQMAQDARDGLAALHARWPDTRLILMGESMGGAVAVVAMTGGKALPVDGVILSAPGVLGRKALPWSARAALAVMGRIAPGLTMGGRGLNLWPSDNHPMLAALAQDPLVLKGARVESLYGATDLMDLARDRLPQLRGPVLWLYGAHDEIVPAEATLTAARTLDAAQGQRFVVYPDGWHMLTRDRAAERVLRDIGQWVLDPVPPLPSGLETDPTDPGLIRRFRPEEESRSLWPFRRKSG</sequence>
<comment type="caution">
    <text evidence="3">The sequence shown here is derived from an EMBL/GenBank/DDBJ whole genome shotgun (WGS) entry which is preliminary data.</text>
</comment>
<evidence type="ECO:0000313" key="3">
    <source>
        <dbReference type="EMBL" id="MBB6211521.1"/>
    </source>
</evidence>